<protein>
    <recommendedName>
        <fullName evidence="1">CWF21 domain-containing protein</fullName>
    </recommendedName>
</protein>
<proteinExistence type="predicted"/>
<dbReference type="PANTHER" id="PTHR11439">
    <property type="entry name" value="GAG-POL-RELATED RETROTRANSPOSON"/>
    <property type="match status" value="1"/>
</dbReference>
<dbReference type="STRING" id="4533.J3LW10"/>
<sequence>MAEHERRRAMEVRLLELQDALEEQGYTDAEIAPASSRLARLPLPTPTPPPRLAVNYSFRKVIQILILLSNMYLKNESKRYLMKVIRGKKVIIGKRYNVKDSMEVTEGNPIDKEAYHRLVGCLVYLCHTRPDISYAVSVVSRYMYDPRTSHLDFAHRILRYVKGTAAHDFQDQGTPWHSEGVWPIFTNKEEPREKSTMSHSRTRHVDHVDILIASNHHHAAKVGVAIGHPIGGEVGVDEDEWGGAPDVTLAGGERGYAHSVLDGEEGDHPTEERVEEGAESVDIVVRAKRGEAVLGGH</sequence>
<organism evidence="2">
    <name type="scientific">Oryza brachyantha</name>
    <name type="common">malo sina</name>
    <dbReference type="NCBI Taxonomy" id="4533"/>
    <lineage>
        <taxon>Eukaryota</taxon>
        <taxon>Viridiplantae</taxon>
        <taxon>Streptophyta</taxon>
        <taxon>Embryophyta</taxon>
        <taxon>Tracheophyta</taxon>
        <taxon>Spermatophyta</taxon>
        <taxon>Magnoliopsida</taxon>
        <taxon>Liliopsida</taxon>
        <taxon>Poales</taxon>
        <taxon>Poaceae</taxon>
        <taxon>BOP clade</taxon>
        <taxon>Oryzoideae</taxon>
        <taxon>Oryzeae</taxon>
        <taxon>Oryzinae</taxon>
        <taxon>Oryza</taxon>
    </lineage>
</organism>
<dbReference type="Gene3D" id="6.10.140.420">
    <property type="match status" value="1"/>
</dbReference>
<dbReference type="eggNOG" id="KOG0017">
    <property type="taxonomic scope" value="Eukaryota"/>
</dbReference>
<dbReference type="CDD" id="cd21372">
    <property type="entry name" value="cwf21_CWC21-like"/>
    <property type="match status" value="1"/>
</dbReference>
<dbReference type="Gramene" id="OB04G13350.1">
    <property type="protein sequence ID" value="OB04G13350.1"/>
    <property type="gene ID" value="OB04G13350"/>
</dbReference>
<dbReference type="GO" id="GO:0005634">
    <property type="term" value="C:nucleus"/>
    <property type="evidence" value="ECO:0007669"/>
    <property type="project" value="UniProtKB-ARBA"/>
</dbReference>
<dbReference type="AlphaFoldDB" id="J3LW10"/>
<evidence type="ECO:0000313" key="2">
    <source>
        <dbReference type="EnsemblPlants" id="OB04G13350.1"/>
    </source>
</evidence>
<reference evidence="2" key="1">
    <citation type="journal article" date="2013" name="Nat. Commun.">
        <title>Whole-genome sequencing of Oryza brachyantha reveals mechanisms underlying Oryza genome evolution.</title>
        <authorList>
            <person name="Chen J."/>
            <person name="Huang Q."/>
            <person name="Gao D."/>
            <person name="Wang J."/>
            <person name="Lang Y."/>
            <person name="Liu T."/>
            <person name="Li B."/>
            <person name="Bai Z."/>
            <person name="Luis Goicoechea J."/>
            <person name="Liang C."/>
            <person name="Chen C."/>
            <person name="Zhang W."/>
            <person name="Sun S."/>
            <person name="Liao Y."/>
            <person name="Zhang X."/>
            <person name="Yang L."/>
            <person name="Song C."/>
            <person name="Wang M."/>
            <person name="Shi J."/>
            <person name="Liu G."/>
            <person name="Liu J."/>
            <person name="Zhou H."/>
            <person name="Zhou W."/>
            <person name="Yu Q."/>
            <person name="An N."/>
            <person name="Chen Y."/>
            <person name="Cai Q."/>
            <person name="Wang B."/>
            <person name="Liu B."/>
            <person name="Min J."/>
            <person name="Huang Y."/>
            <person name="Wu H."/>
            <person name="Li Z."/>
            <person name="Zhang Y."/>
            <person name="Yin Y."/>
            <person name="Song W."/>
            <person name="Jiang J."/>
            <person name="Jackson S.A."/>
            <person name="Wing R.A."/>
            <person name="Wang J."/>
            <person name="Chen M."/>
        </authorList>
    </citation>
    <scope>NUCLEOTIDE SEQUENCE [LARGE SCALE GENOMIC DNA]</scope>
    <source>
        <strain evidence="2">cv. IRGC 101232</strain>
    </source>
</reference>
<keyword evidence="3" id="KW-1185">Reference proteome</keyword>
<dbReference type="PANTHER" id="PTHR11439:SF463">
    <property type="entry name" value="REVERSE TRANSCRIPTASE TY1_COPIA-TYPE DOMAIN-CONTAINING PROTEIN"/>
    <property type="match status" value="1"/>
</dbReference>
<dbReference type="Proteomes" id="UP000006038">
    <property type="component" value="Chromosome 4"/>
</dbReference>
<dbReference type="EnsemblPlants" id="OB04G13350.1">
    <property type="protein sequence ID" value="OB04G13350.1"/>
    <property type="gene ID" value="OB04G13350"/>
</dbReference>
<dbReference type="Pfam" id="PF08312">
    <property type="entry name" value="cwf21"/>
    <property type="match status" value="1"/>
</dbReference>
<dbReference type="SMART" id="SM01115">
    <property type="entry name" value="cwf21"/>
    <property type="match status" value="1"/>
</dbReference>
<evidence type="ECO:0000313" key="3">
    <source>
        <dbReference type="Proteomes" id="UP000006038"/>
    </source>
</evidence>
<dbReference type="HOGENOM" id="CLU_938032_0_0_1"/>
<dbReference type="InterPro" id="IPR013170">
    <property type="entry name" value="mRNA_splic_Cwf21_dom"/>
</dbReference>
<reference evidence="2" key="2">
    <citation type="submission" date="2013-04" db="UniProtKB">
        <authorList>
            <consortium name="EnsemblPlants"/>
        </authorList>
    </citation>
    <scope>IDENTIFICATION</scope>
</reference>
<accession>J3LW10</accession>
<evidence type="ECO:0000259" key="1">
    <source>
        <dbReference type="SMART" id="SM01115"/>
    </source>
</evidence>
<feature type="domain" description="CWF21" evidence="1">
    <location>
        <begin position="2"/>
        <end position="76"/>
    </location>
</feature>
<name>J3LW10_ORYBR</name>